<comment type="cofactor">
    <cofactor evidence="1">
        <name>Zn(2+)</name>
        <dbReference type="ChEBI" id="CHEBI:29105"/>
    </cofactor>
</comment>
<dbReference type="Pfam" id="PF04389">
    <property type="entry name" value="Peptidase_M28"/>
    <property type="match status" value="1"/>
</dbReference>
<dbReference type="Proteomes" id="UP000019140">
    <property type="component" value="Unassembled WGS sequence"/>
</dbReference>
<reference evidence="4 5" key="1">
    <citation type="journal article" date="2014" name="Nature">
        <title>An environmental bacterial taxon with a large and distinct metabolic repertoire.</title>
        <authorList>
            <person name="Wilson M.C."/>
            <person name="Mori T."/>
            <person name="Ruckert C."/>
            <person name="Uria A.R."/>
            <person name="Helf M.J."/>
            <person name="Takada K."/>
            <person name="Gernert C."/>
            <person name="Steffens U.A."/>
            <person name="Heycke N."/>
            <person name="Schmitt S."/>
            <person name="Rinke C."/>
            <person name="Helfrich E.J."/>
            <person name="Brachmann A.O."/>
            <person name="Gurgui C."/>
            <person name="Wakimoto T."/>
            <person name="Kracht M."/>
            <person name="Crusemann M."/>
            <person name="Hentschel U."/>
            <person name="Abe I."/>
            <person name="Matsunaga S."/>
            <person name="Kalinowski J."/>
            <person name="Takeyama H."/>
            <person name="Piel J."/>
        </authorList>
    </citation>
    <scope>NUCLEOTIDE SEQUENCE [LARGE SCALE GENOMIC DNA]</scope>
    <source>
        <strain evidence="5">TSY2</strain>
    </source>
</reference>
<dbReference type="PANTHER" id="PTHR42994">
    <property type="entry name" value="PEPTIDASE T"/>
    <property type="match status" value="1"/>
</dbReference>
<dbReference type="AlphaFoldDB" id="W4MC94"/>
<keyword evidence="2" id="KW-0862">Zinc</keyword>
<sequence>MSVDAELSQFRMAYAARLQEFRELVLSNLVMTAQIPSIAFEENDRAEFVFQRFQEAELLDNDIDGAGNVSATLKSKNGWRRLLLFAHLDTHFGRSSDHNIAVTQNQVIGPGVAYNSLGVALLITLPDILTRLNFNLDNTDIVFLATTKAQGRGDMEGIRSFLKNSRDRVDLAVNLMGMNLGRLDYFSLSRVRCDITCQFAEDENTPTMFGERNAILVMNELVNQLTAIPLPNNPRTLINYGKFEGGESYSAPSNSARLSLEIRSESDEMRSDLEERIHNNCMFVGSKFGTEIKADFFGRQAATQLRFAHPLVQSAYNVLHQLDLQPYMAPSNTEITVLLASQIPAITLGITKGHNPLTKEASIDIDHIATGLMQILMLIYSIDKGYCDEESR</sequence>
<dbReference type="PANTHER" id="PTHR42994:SF2">
    <property type="entry name" value="PEPTIDASE"/>
    <property type="match status" value="1"/>
</dbReference>
<accession>W4MC94</accession>
<dbReference type="InterPro" id="IPR036264">
    <property type="entry name" value="Bact_exopeptidase_dim_dom"/>
</dbReference>
<proteinExistence type="predicted"/>
<evidence type="ECO:0000256" key="2">
    <source>
        <dbReference type="ARBA" id="ARBA00022833"/>
    </source>
</evidence>
<evidence type="ECO:0000313" key="5">
    <source>
        <dbReference type="Proteomes" id="UP000019140"/>
    </source>
</evidence>
<dbReference type="Gene3D" id="3.30.70.360">
    <property type="match status" value="1"/>
</dbReference>
<protein>
    <recommendedName>
        <fullName evidence="3">Peptidase M28 domain-containing protein</fullName>
    </recommendedName>
</protein>
<dbReference type="EMBL" id="AZHX01000489">
    <property type="protein sequence ID" value="ETX07257.1"/>
    <property type="molecule type" value="Genomic_DNA"/>
</dbReference>
<dbReference type="SUPFAM" id="SSF53187">
    <property type="entry name" value="Zn-dependent exopeptidases"/>
    <property type="match status" value="1"/>
</dbReference>
<dbReference type="SUPFAM" id="SSF55031">
    <property type="entry name" value="Bacterial exopeptidase dimerisation domain"/>
    <property type="match status" value="1"/>
</dbReference>
<organism evidence="4 5">
    <name type="scientific">Candidatus Entotheonella gemina</name>
    <dbReference type="NCBI Taxonomy" id="1429439"/>
    <lineage>
        <taxon>Bacteria</taxon>
        <taxon>Pseudomonadati</taxon>
        <taxon>Nitrospinota/Tectimicrobiota group</taxon>
        <taxon>Candidatus Tectimicrobiota</taxon>
        <taxon>Candidatus Entotheonellia</taxon>
        <taxon>Candidatus Entotheonellales</taxon>
        <taxon>Candidatus Entotheonellaceae</taxon>
        <taxon>Candidatus Entotheonella</taxon>
    </lineage>
</organism>
<dbReference type="InterPro" id="IPR007484">
    <property type="entry name" value="Peptidase_M28"/>
</dbReference>
<comment type="caution">
    <text evidence="4">The sequence shown here is derived from an EMBL/GenBank/DDBJ whole genome shotgun (WGS) entry which is preliminary data.</text>
</comment>
<keyword evidence="5" id="KW-1185">Reference proteome</keyword>
<dbReference type="Gene3D" id="3.40.630.10">
    <property type="entry name" value="Zn peptidases"/>
    <property type="match status" value="1"/>
</dbReference>
<feature type="domain" description="Peptidase M28" evidence="3">
    <location>
        <begin position="68"/>
        <end position="175"/>
    </location>
</feature>
<evidence type="ECO:0000259" key="3">
    <source>
        <dbReference type="Pfam" id="PF04389"/>
    </source>
</evidence>
<dbReference type="HOGENOM" id="CLU_051308_1_0_7"/>
<gene>
    <name evidence="4" type="ORF">ETSY2_12250</name>
</gene>
<name>W4MC94_9BACT</name>
<evidence type="ECO:0000256" key="1">
    <source>
        <dbReference type="ARBA" id="ARBA00001947"/>
    </source>
</evidence>
<evidence type="ECO:0000313" key="4">
    <source>
        <dbReference type="EMBL" id="ETX07257.1"/>
    </source>
</evidence>